<dbReference type="Pfam" id="PF25534">
    <property type="entry name" value="DUF7918"/>
    <property type="match status" value="1"/>
</dbReference>
<protein>
    <recommendedName>
        <fullName evidence="2">DUF7918 domain-containing protein</fullName>
    </recommendedName>
</protein>
<dbReference type="Proteomes" id="UP000800035">
    <property type="component" value="Unassembled WGS sequence"/>
</dbReference>
<evidence type="ECO:0000256" key="1">
    <source>
        <dbReference type="SAM" id="MobiDB-lite"/>
    </source>
</evidence>
<evidence type="ECO:0000313" key="3">
    <source>
        <dbReference type="EMBL" id="KAF1955444.1"/>
    </source>
</evidence>
<dbReference type="PANTHER" id="PTHR36223:SF1">
    <property type="entry name" value="TRANSCRIPTION ELONGATION FACTOR EAF N-TERMINAL DOMAIN-CONTAINING PROTEIN"/>
    <property type="match status" value="1"/>
</dbReference>
<evidence type="ECO:0000313" key="4">
    <source>
        <dbReference type="Proteomes" id="UP000800035"/>
    </source>
</evidence>
<reference evidence="3" key="1">
    <citation type="journal article" date="2020" name="Stud. Mycol.">
        <title>101 Dothideomycetes genomes: a test case for predicting lifestyles and emergence of pathogens.</title>
        <authorList>
            <person name="Haridas S."/>
            <person name="Albert R."/>
            <person name="Binder M."/>
            <person name="Bloem J."/>
            <person name="Labutti K."/>
            <person name="Salamov A."/>
            <person name="Andreopoulos B."/>
            <person name="Baker S."/>
            <person name="Barry K."/>
            <person name="Bills G."/>
            <person name="Bluhm B."/>
            <person name="Cannon C."/>
            <person name="Castanera R."/>
            <person name="Culley D."/>
            <person name="Daum C."/>
            <person name="Ezra D."/>
            <person name="Gonzalez J."/>
            <person name="Henrissat B."/>
            <person name="Kuo A."/>
            <person name="Liang C."/>
            <person name="Lipzen A."/>
            <person name="Lutzoni F."/>
            <person name="Magnuson J."/>
            <person name="Mondo S."/>
            <person name="Nolan M."/>
            <person name="Ohm R."/>
            <person name="Pangilinan J."/>
            <person name="Park H.-J."/>
            <person name="Ramirez L."/>
            <person name="Alfaro M."/>
            <person name="Sun H."/>
            <person name="Tritt A."/>
            <person name="Yoshinaga Y."/>
            <person name="Zwiers L.-H."/>
            <person name="Turgeon B."/>
            <person name="Goodwin S."/>
            <person name="Spatafora J."/>
            <person name="Crous P."/>
            <person name="Grigoriev I."/>
        </authorList>
    </citation>
    <scope>NUCLEOTIDE SEQUENCE</scope>
    <source>
        <strain evidence="3">CBS 675.92</strain>
    </source>
</reference>
<name>A0A6A5TT25_9PLEO</name>
<keyword evidence="4" id="KW-1185">Reference proteome</keyword>
<gene>
    <name evidence="3" type="ORF">CC80DRAFT_474139</name>
</gene>
<feature type="domain" description="DUF7918" evidence="2">
    <location>
        <begin position="10"/>
        <end position="229"/>
    </location>
</feature>
<dbReference type="EMBL" id="ML976994">
    <property type="protein sequence ID" value="KAF1955444.1"/>
    <property type="molecule type" value="Genomic_DNA"/>
</dbReference>
<accession>A0A6A5TT25</accession>
<dbReference type="InterPro" id="IPR057678">
    <property type="entry name" value="DUF7918"/>
</dbReference>
<dbReference type="OrthoDB" id="3364132at2759"/>
<dbReference type="AlphaFoldDB" id="A0A6A5TT25"/>
<dbReference type="PANTHER" id="PTHR36223">
    <property type="entry name" value="BETA-LACTAMASE-TYPE TRANSPEPTIDASE FOLD DOMAIN CONTAINING PROTEIN"/>
    <property type="match status" value="1"/>
</dbReference>
<sequence>MAITKEHPQLKAEVFVNGAPLREYDDDEDADMPTTVTKYIEATTGANFDCRYTFSTTFPVKHAVVAQVYVDGKYCDSHVLHADERDWVGAQQIMRGVREATGTTYAMRKFCFSDLKTDDSGSRNDVDALMKQLKNIGIITMKFKWITVHGPSHRSRKPSSDIADVGAVPEKALKGRALSNQVSLGVREPIDAVNSVETSDVYGNTFFATFNFKYRSKKDLQSLLILPRSPSPVPLEERDVDSLSPEEMRELLKRQKERDEAARRVKIEGRVKREHANDRSDTMLGGDDDSEVSFVSEKRRKLNVSIDESGVETIDLT</sequence>
<feature type="region of interest" description="Disordered" evidence="1">
    <location>
        <begin position="255"/>
        <end position="292"/>
    </location>
</feature>
<proteinExistence type="predicted"/>
<evidence type="ECO:0000259" key="2">
    <source>
        <dbReference type="Pfam" id="PF25534"/>
    </source>
</evidence>
<feature type="compositionally biased region" description="Basic and acidic residues" evidence="1">
    <location>
        <begin position="255"/>
        <end position="281"/>
    </location>
</feature>
<organism evidence="3 4">
    <name type="scientific">Byssothecium circinans</name>
    <dbReference type="NCBI Taxonomy" id="147558"/>
    <lineage>
        <taxon>Eukaryota</taxon>
        <taxon>Fungi</taxon>
        <taxon>Dikarya</taxon>
        <taxon>Ascomycota</taxon>
        <taxon>Pezizomycotina</taxon>
        <taxon>Dothideomycetes</taxon>
        <taxon>Pleosporomycetidae</taxon>
        <taxon>Pleosporales</taxon>
        <taxon>Massarineae</taxon>
        <taxon>Massarinaceae</taxon>
        <taxon>Byssothecium</taxon>
    </lineage>
</organism>